<feature type="chain" id="PRO_5018608109" evidence="11">
    <location>
        <begin position="19"/>
        <end position="394"/>
    </location>
</feature>
<dbReference type="SMART" id="SM00208">
    <property type="entry name" value="TNFR"/>
    <property type="match status" value="3"/>
</dbReference>
<keyword evidence="8" id="KW-0325">Glycoprotein</keyword>
<dbReference type="FunFam" id="2.10.50.10:FF:000004">
    <property type="entry name" value="Tumor necrosis factor receptor superfamily member 6"/>
    <property type="match status" value="1"/>
</dbReference>
<feature type="domain" description="TNFR-Cys" evidence="13">
    <location>
        <begin position="75"/>
        <end position="115"/>
    </location>
</feature>
<reference evidence="14" key="1">
    <citation type="submission" date="2025-08" db="UniProtKB">
        <authorList>
            <consortium name="Ensembl"/>
        </authorList>
    </citation>
    <scope>IDENTIFICATION</scope>
</reference>
<feature type="disulfide bond" evidence="9">
    <location>
        <begin position="138"/>
        <end position="156"/>
    </location>
</feature>
<dbReference type="PROSITE" id="PS50050">
    <property type="entry name" value="TNFR_NGFR_2"/>
    <property type="match status" value="2"/>
</dbReference>
<dbReference type="InterPro" id="IPR034029">
    <property type="entry name" value="TNFRSF10A/B_death"/>
</dbReference>
<evidence type="ECO:0000256" key="8">
    <source>
        <dbReference type="ARBA" id="ARBA00023180"/>
    </source>
</evidence>
<dbReference type="SUPFAM" id="SSF47986">
    <property type="entry name" value="DEATH domain"/>
    <property type="match status" value="1"/>
</dbReference>
<organism evidence="14 15">
    <name type="scientific">Hippocampus comes</name>
    <name type="common">Tiger tail seahorse</name>
    <dbReference type="NCBI Taxonomy" id="109280"/>
    <lineage>
        <taxon>Eukaryota</taxon>
        <taxon>Metazoa</taxon>
        <taxon>Chordata</taxon>
        <taxon>Craniata</taxon>
        <taxon>Vertebrata</taxon>
        <taxon>Euteleostomi</taxon>
        <taxon>Actinopterygii</taxon>
        <taxon>Neopterygii</taxon>
        <taxon>Teleostei</taxon>
        <taxon>Neoteleostei</taxon>
        <taxon>Acanthomorphata</taxon>
        <taxon>Syngnathiaria</taxon>
        <taxon>Syngnathiformes</taxon>
        <taxon>Syngnathoidei</taxon>
        <taxon>Syngnathidae</taxon>
        <taxon>Hippocampus</taxon>
    </lineage>
</organism>
<evidence type="ECO:0000313" key="15">
    <source>
        <dbReference type="Proteomes" id="UP000264820"/>
    </source>
</evidence>
<feature type="repeat" description="TNFR-Cys" evidence="9">
    <location>
        <begin position="116"/>
        <end position="156"/>
    </location>
</feature>
<dbReference type="AlphaFoldDB" id="A0A3Q2XXC5"/>
<name>A0A3Q2XXC5_HIPCM</name>
<dbReference type="Ensembl" id="ENSHCOT00000006012.1">
    <property type="protein sequence ID" value="ENSHCOP00000005056.1"/>
    <property type="gene ID" value="ENSHCOG00000006645.1"/>
</dbReference>
<dbReference type="Proteomes" id="UP000264820">
    <property type="component" value="Unplaced"/>
</dbReference>
<evidence type="ECO:0000256" key="7">
    <source>
        <dbReference type="ARBA" id="ARBA00023170"/>
    </source>
</evidence>
<dbReference type="GeneTree" id="ENSGT00940000165531"/>
<evidence type="ECO:0000313" key="14">
    <source>
        <dbReference type="Ensembl" id="ENSHCOP00000005056.1"/>
    </source>
</evidence>
<evidence type="ECO:0000256" key="11">
    <source>
        <dbReference type="SAM" id="SignalP"/>
    </source>
</evidence>
<dbReference type="Pfam" id="PF00531">
    <property type="entry name" value="Death"/>
    <property type="match status" value="1"/>
</dbReference>
<sequence length="394" mass="44522">MNTIPFVIFVLIWSFASTATFPRGGQDSQSIWTRHEAICRDGEYWNGKICCLNCPPGTYLKSACTAPGEKGQCEKCADETYTQHANDLKQCITCTKCRPDQEIVWPCNRTQNTKCQCKEGRFCAPEHACEMCNKCSRCEKDEKVVRNCSATSNTECKKIPLQSDSASGNTAIIVCSVLLVLFLLCGLIYWCTKKLARGSEENELKVEHALEGNNEQSQKPGCSSLIFSQPRVRGQSSATMEDECQALCESHNSSANNSQQNLTSLPPAFPASAHRASLTAIQPDLREDEPFPELIPINGEESLRRCFQYFEEVDIDYYKRFFRQLELNSNVIKSKDPLLYEDRIHELLNIWLEKEGKDASLNDLLKALLKFDQRRTAEIIKAKALKNGHYVLEN</sequence>
<dbReference type="InterPro" id="IPR000488">
    <property type="entry name" value="Death_dom"/>
</dbReference>
<keyword evidence="10" id="KW-1133">Transmembrane helix</keyword>
<feature type="disulfide bond" evidence="9">
    <location>
        <begin position="76"/>
        <end position="91"/>
    </location>
</feature>
<keyword evidence="4" id="KW-0677">Repeat</keyword>
<feature type="signal peptide" evidence="11">
    <location>
        <begin position="1"/>
        <end position="18"/>
    </location>
</feature>
<evidence type="ECO:0000256" key="6">
    <source>
        <dbReference type="ARBA" id="ARBA00023157"/>
    </source>
</evidence>
<evidence type="ECO:0000259" key="12">
    <source>
        <dbReference type="PROSITE" id="PS50017"/>
    </source>
</evidence>
<proteinExistence type="predicted"/>
<feature type="disulfide bond" evidence="9">
    <location>
        <begin position="135"/>
        <end position="148"/>
    </location>
</feature>
<keyword evidence="2" id="KW-0053">Apoptosis</keyword>
<dbReference type="InterPro" id="IPR052491">
    <property type="entry name" value="TNFRSF10"/>
</dbReference>
<evidence type="ECO:0000256" key="5">
    <source>
        <dbReference type="ARBA" id="ARBA00023136"/>
    </source>
</evidence>
<evidence type="ECO:0000256" key="4">
    <source>
        <dbReference type="ARBA" id="ARBA00022737"/>
    </source>
</evidence>
<dbReference type="STRING" id="109280.ENSHCOP00000005056"/>
<evidence type="ECO:0000256" key="3">
    <source>
        <dbReference type="ARBA" id="ARBA00022729"/>
    </source>
</evidence>
<dbReference type="InterPro" id="IPR001368">
    <property type="entry name" value="TNFR/NGFR_Cys_rich_reg"/>
</dbReference>
<keyword evidence="15" id="KW-1185">Reference proteome</keyword>
<dbReference type="SUPFAM" id="SSF57586">
    <property type="entry name" value="TNF receptor-like"/>
    <property type="match status" value="2"/>
</dbReference>
<dbReference type="GO" id="GO:0043065">
    <property type="term" value="P:positive regulation of apoptotic process"/>
    <property type="evidence" value="ECO:0007669"/>
    <property type="project" value="Ensembl"/>
</dbReference>
<feature type="domain" description="Death" evidence="12">
    <location>
        <begin position="318"/>
        <end position="384"/>
    </location>
</feature>
<feature type="repeat" description="TNFR-Cys" evidence="9">
    <location>
        <begin position="75"/>
        <end position="115"/>
    </location>
</feature>
<keyword evidence="6 9" id="KW-1015">Disulfide bond</keyword>
<reference evidence="14" key="2">
    <citation type="submission" date="2025-09" db="UniProtKB">
        <authorList>
            <consortium name="Ensembl"/>
        </authorList>
    </citation>
    <scope>IDENTIFICATION</scope>
</reference>
<feature type="transmembrane region" description="Helical" evidence="10">
    <location>
        <begin position="171"/>
        <end position="191"/>
    </location>
</feature>
<dbReference type="GO" id="GO:0005886">
    <property type="term" value="C:plasma membrane"/>
    <property type="evidence" value="ECO:0007669"/>
    <property type="project" value="Ensembl"/>
</dbReference>
<dbReference type="GO" id="GO:0036462">
    <property type="term" value="P:TRAIL-activated apoptotic signaling pathway"/>
    <property type="evidence" value="ECO:0007669"/>
    <property type="project" value="TreeGrafter"/>
</dbReference>
<evidence type="ECO:0000256" key="9">
    <source>
        <dbReference type="PROSITE-ProRule" id="PRU00206"/>
    </source>
</evidence>
<dbReference type="OMA" id="HEDRIHY"/>
<protein>
    <submittedName>
        <fullName evidence="14">Hematopoietic death receptor</fullName>
    </submittedName>
</protein>
<dbReference type="CDD" id="cd08315">
    <property type="entry name" value="Death_TRAILR_DR4_DR5"/>
    <property type="match status" value="1"/>
</dbReference>
<dbReference type="Gene3D" id="1.10.533.10">
    <property type="entry name" value="Death Domain, Fas"/>
    <property type="match status" value="1"/>
</dbReference>
<keyword evidence="3 11" id="KW-0732">Signal</keyword>
<dbReference type="Gene3D" id="2.10.50.10">
    <property type="entry name" value="Tumor Necrosis Factor Receptor, subunit A, domain 2"/>
    <property type="match status" value="3"/>
</dbReference>
<evidence type="ECO:0000259" key="13">
    <source>
        <dbReference type="PROSITE" id="PS50050"/>
    </source>
</evidence>
<feature type="disulfide bond" evidence="9">
    <location>
        <begin position="97"/>
        <end position="115"/>
    </location>
</feature>
<keyword evidence="10" id="KW-0812">Transmembrane</keyword>
<dbReference type="PROSITE" id="PS50017">
    <property type="entry name" value="DEATH_DOMAIN"/>
    <property type="match status" value="1"/>
</dbReference>
<dbReference type="GO" id="GO:0004888">
    <property type="term" value="F:transmembrane signaling receptor activity"/>
    <property type="evidence" value="ECO:0007669"/>
    <property type="project" value="UniProtKB-ARBA"/>
</dbReference>
<keyword evidence="5 10" id="KW-0472">Membrane</keyword>
<dbReference type="Pfam" id="PF00020">
    <property type="entry name" value="TNFR_c6"/>
    <property type="match status" value="2"/>
</dbReference>
<evidence type="ECO:0000256" key="10">
    <source>
        <dbReference type="SAM" id="Phobius"/>
    </source>
</evidence>
<feature type="domain" description="TNFR-Cys" evidence="13">
    <location>
        <begin position="116"/>
        <end position="156"/>
    </location>
</feature>
<evidence type="ECO:0000256" key="1">
    <source>
        <dbReference type="ARBA" id="ARBA00004370"/>
    </source>
</evidence>
<dbReference type="PANTHER" id="PTHR46330:SF6">
    <property type="entry name" value="HEMATOPOIETIC DEATH RECEPTOR-RELATED"/>
    <property type="match status" value="1"/>
</dbReference>
<dbReference type="GO" id="GO:0009986">
    <property type="term" value="C:cell surface"/>
    <property type="evidence" value="ECO:0007669"/>
    <property type="project" value="TreeGrafter"/>
</dbReference>
<dbReference type="InterPro" id="IPR011029">
    <property type="entry name" value="DEATH-like_dom_sf"/>
</dbReference>
<keyword evidence="7" id="KW-0675">Receptor</keyword>
<feature type="disulfide bond" evidence="9">
    <location>
        <begin position="117"/>
        <end position="132"/>
    </location>
</feature>
<comment type="subcellular location">
    <subcellularLocation>
        <location evidence="1">Membrane</location>
    </subcellularLocation>
</comment>
<evidence type="ECO:0000256" key="2">
    <source>
        <dbReference type="ARBA" id="ARBA00022703"/>
    </source>
</evidence>
<dbReference type="PANTHER" id="PTHR46330">
    <property type="entry name" value="TUMOR NECROSIS FACTOR RECEPTOR SUPERFAMILY MEMBER 10B"/>
    <property type="match status" value="1"/>
</dbReference>
<accession>A0A3Q2XXC5</accession>
<feature type="disulfide bond" evidence="9">
    <location>
        <begin position="94"/>
        <end position="107"/>
    </location>
</feature>